<protein>
    <submittedName>
        <fullName evidence="3">DUF3043 domain-containing protein</fullName>
    </submittedName>
</protein>
<dbReference type="InterPro" id="IPR021403">
    <property type="entry name" value="DUF3043"/>
</dbReference>
<sequence>MNLPWKKNDKKSKAADATKADATNAGDVATDATASSGAKDTASESQQPEKKHSGAFTPKKGRPTPKRNEVERARGIRRGPVEAPLTAKEARQRRKELKASMSKEELKAAKARERAERREQRRIADERMAAGDPRYMLPRDQGAERKFVRDWVDSRRFLANVFLPFALILLLIMMIGTSLPKLANIASLIAMVLIIALIIEGIYIGRRAIKLTRERFPKTTEGAWGLGFYAYSRASQPRRLRTPRPQVNIGDEIK</sequence>
<accession>A0AAW9SRT3</accession>
<feature type="compositionally biased region" description="Polar residues" evidence="1">
    <location>
        <begin position="32"/>
        <end position="46"/>
    </location>
</feature>
<reference evidence="3" key="1">
    <citation type="submission" date="2023-05" db="EMBL/GenBank/DDBJ databases">
        <authorList>
            <person name="Du J."/>
        </authorList>
    </citation>
    <scope>NUCLEOTIDE SEQUENCE</scope>
    <source>
        <strain evidence="3">UMB1064</strain>
    </source>
</reference>
<gene>
    <name evidence="3" type="ORF">QP460_004210</name>
</gene>
<dbReference type="EMBL" id="JASOOY020000011">
    <property type="protein sequence ID" value="MEO3716788.1"/>
    <property type="molecule type" value="Genomic_DNA"/>
</dbReference>
<name>A0AAW9SRT3_CORAY</name>
<evidence type="ECO:0000313" key="3">
    <source>
        <dbReference type="EMBL" id="MEO3716788.1"/>
    </source>
</evidence>
<proteinExistence type="predicted"/>
<feature type="compositionally biased region" description="Basic and acidic residues" evidence="1">
    <location>
        <begin position="97"/>
        <end position="120"/>
    </location>
</feature>
<reference evidence="3" key="2">
    <citation type="submission" date="2024-05" db="EMBL/GenBank/DDBJ databases">
        <authorList>
            <person name="Wolfe A."/>
        </authorList>
    </citation>
    <scope>NUCLEOTIDE SEQUENCE</scope>
    <source>
        <strain evidence="3">UMB1064</strain>
    </source>
</reference>
<feature type="region of interest" description="Disordered" evidence="1">
    <location>
        <begin position="1"/>
        <end position="120"/>
    </location>
</feature>
<dbReference type="AlphaFoldDB" id="A0AAW9SRT3"/>
<evidence type="ECO:0000313" key="4">
    <source>
        <dbReference type="Proteomes" id="UP001223646"/>
    </source>
</evidence>
<feature type="transmembrane region" description="Helical" evidence="2">
    <location>
        <begin position="185"/>
        <end position="205"/>
    </location>
</feature>
<dbReference type="Pfam" id="PF11241">
    <property type="entry name" value="DUF3043"/>
    <property type="match status" value="1"/>
</dbReference>
<comment type="caution">
    <text evidence="3">The sequence shown here is derived from an EMBL/GenBank/DDBJ whole genome shotgun (WGS) entry which is preliminary data.</text>
</comment>
<keyword evidence="2" id="KW-0472">Membrane</keyword>
<evidence type="ECO:0000256" key="1">
    <source>
        <dbReference type="SAM" id="MobiDB-lite"/>
    </source>
</evidence>
<dbReference type="Proteomes" id="UP001223646">
    <property type="component" value="Unassembled WGS sequence"/>
</dbReference>
<feature type="transmembrane region" description="Helical" evidence="2">
    <location>
        <begin position="157"/>
        <end position="179"/>
    </location>
</feature>
<evidence type="ECO:0000256" key="2">
    <source>
        <dbReference type="SAM" id="Phobius"/>
    </source>
</evidence>
<keyword evidence="2" id="KW-0812">Transmembrane</keyword>
<dbReference type="RefSeq" id="WP_154843803.1">
    <property type="nucleotide sequence ID" value="NZ_CP175784.1"/>
</dbReference>
<organism evidence="3 4">
    <name type="scientific">Corynebacterium amycolatum</name>
    <dbReference type="NCBI Taxonomy" id="43765"/>
    <lineage>
        <taxon>Bacteria</taxon>
        <taxon>Bacillati</taxon>
        <taxon>Actinomycetota</taxon>
        <taxon>Actinomycetes</taxon>
        <taxon>Mycobacteriales</taxon>
        <taxon>Corynebacteriaceae</taxon>
        <taxon>Corynebacterium</taxon>
    </lineage>
</organism>
<keyword evidence="2" id="KW-1133">Transmembrane helix</keyword>